<proteinExistence type="predicted"/>
<protein>
    <submittedName>
        <fullName evidence="2">Uncharacterized protein</fullName>
    </submittedName>
</protein>
<dbReference type="RefSeq" id="WP_250095695.1">
    <property type="nucleotide sequence ID" value="NZ_JAKRYL010000005.1"/>
</dbReference>
<keyword evidence="1" id="KW-0472">Membrane</keyword>
<organism evidence="2 3">
    <name type="scientific">Halalkalibacter alkaliphilus</name>
    <dbReference type="NCBI Taxonomy" id="2917993"/>
    <lineage>
        <taxon>Bacteria</taxon>
        <taxon>Bacillati</taxon>
        <taxon>Bacillota</taxon>
        <taxon>Bacilli</taxon>
        <taxon>Bacillales</taxon>
        <taxon>Bacillaceae</taxon>
        <taxon>Halalkalibacter</taxon>
    </lineage>
</organism>
<reference evidence="2" key="1">
    <citation type="submission" date="2022-02" db="EMBL/GenBank/DDBJ databases">
        <title>Halalkalibacter sp. nov. isolated from Lonar Lake, India.</title>
        <authorList>
            <person name="Joshi A."/>
            <person name="Thite S."/>
            <person name="Lodha T."/>
        </authorList>
    </citation>
    <scope>NUCLEOTIDE SEQUENCE</scope>
    <source>
        <strain evidence="2">MEB205</strain>
    </source>
</reference>
<keyword evidence="1" id="KW-1133">Transmembrane helix</keyword>
<sequence>MSSWIFLMLACILAGFALLNLPLSGTFLAGIDPITTVIGLLAVLVFSLYLIIKGVLFIFRKL</sequence>
<accession>A0A9X2A035</accession>
<comment type="caution">
    <text evidence="2">The sequence shown here is derived from an EMBL/GenBank/DDBJ whole genome shotgun (WGS) entry which is preliminary data.</text>
</comment>
<keyword evidence="3" id="KW-1185">Reference proteome</keyword>
<dbReference type="AlphaFoldDB" id="A0A9X2A035"/>
<evidence type="ECO:0000313" key="3">
    <source>
        <dbReference type="Proteomes" id="UP001139150"/>
    </source>
</evidence>
<dbReference type="Proteomes" id="UP001139150">
    <property type="component" value="Unassembled WGS sequence"/>
</dbReference>
<gene>
    <name evidence="2" type="ORF">MF646_06560</name>
</gene>
<evidence type="ECO:0000313" key="2">
    <source>
        <dbReference type="EMBL" id="MCL7746782.1"/>
    </source>
</evidence>
<dbReference type="EMBL" id="JAKRYL010000005">
    <property type="protein sequence ID" value="MCL7746782.1"/>
    <property type="molecule type" value="Genomic_DNA"/>
</dbReference>
<keyword evidence="1" id="KW-0812">Transmembrane</keyword>
<evidence type="ECO:0000256" key="1">
    <source>
        <dbReference type="SAM" id="Phobius"/>
    </source>
</evidence>
<name>A0A9X2A035_9BACI</name>
<feature type="transmembrane region" description="Helical" evidence="1">
    <location>
        <begin position="34"/>
        <end position="59"/>
    </location>
</feature>